<gene>
    <name evidence="8" type="ORF">B0A49_08543</name>
</gene>
<evidence type="ECO:0000256" key="3">
    <source>
        <dbReference type="ARBA" id="ARBA00023002"/>
    </source>
</evidence>
<dbReference type="PANTHER" id="PTHR11709:SF145">
    <property type="entry name" value="LCC1"/>
    <property type="match status" value="1"/>
</dbReference>
<dbReference type="STRING" id="331657.A0A4U0X8Z4"/>
<evidence type="ECO:0000259" key="6">
    <source>
        <dbReference type="Pfam" id="PF07731"/>
    </source>
</evidence>
<dbReference type="Gene3D" id="2.60.40.420">
    <property type="entry name" value="Cupredoxins - blue copper proteins"/>
    <property type="match status" value="3"/>
</dbReference>
<dbReference type="PANTHER" id="PTHR11709">
    <property type="entry name" value="MULTI-COPPER OXIDASE"/>
    <property type="match status" value="1"/>
</dbReference>
<dbReference type="Pfam" id="PF07731">
    <property type="entry name" value="Cu-oxidase_2"/>
    <property type="match status" value="1"/>
</dbReference>
<evidence type="ECO:0000256" key="1">
    <source>
        <dbReference type="ARBA" id="ARBA00010609"/>
    </source>
</evidence>
<reference evidence="8 9" key="1">
    <citation type="submission" date="2017-03" db="EMBL/GenBank/DDBJ databases">
        <title>Genomes of endolithic fungi from Antarctica.</title>
        <authorList>
            <person name="Coleine C."/>
            <person name="Masonjones S."/>
            <person name="Stajich J.E."/>
        </authorList>
    </citation>
    <scope>NUCLEOTIDE SEQUENCE [LARGE SCALE GENOMIC DNA]</scope>
    <source>
        <strain evidence="8 9">CCFEE 5187</strain>
    </source>
</reference>
<comment type="caution">
    <text evidence="8">The sequence shown here is derived from an EMBL/GenBank/DDBJ whole genome shotgun (WGS) entry which is preliminary data.</text>
</comment>
<protein>
    <recommendedName>
        <fullName evidence="10">Multicopper oxidase</fullName>
    </recommendedName>
</protein>
<evidence type="ECO:0000313" key="9">
    <source>
        <dbReference type="Proteomes" id="UP000308768"/>
    </source>
</evidence>
<feature type="domain" description="Plastocyanin-like" evidence="5">
    <location>
        <begin position="163"/>
        <end position="310"/>
    </location>
</feature>
<accession>A0A4U0X8Z4</accession>
<comment type="similarity">
    <text evidence="1">Belongs to the multicopper oxidase family.</text>
</comment>
<dbReference type="InterPro" id="IPR011707">
    <property type="entry name" value="Cu-oxidase-like_N"/>
</dbReference>
<dbReference type="CDD" id="cd13854">
    <property type="entry name" value="CuRO_1_MaLCC_like"/>
    <property type="match status" value="1"/>
</dbReference>
<dbReference type="InterPro" id="IPR001117">
    <property type="entry name" value="Cu-oxidase_2nd"/>
</dbReference>
<dbReference type="Pfam" id="PF00394">
    <property type="entry name" value="Cu-oxidase"/>
    <property type="match status" value="1"/>
</dbReference>
<dbReference type="InterPro" id="IPR045087">
    <property type="entry name" value="Cu-oxidase_fam"/>
</dbReference>
<organism evidence="8 9">
    <name type="scientific">Cryomyces minteri</name>
    <dbReference type="NCBI Taxonomy" id="331657"/>
    <lineage>
        <taxon>Eukaryota</taxon>
        <taxon>Fungi</taxon>
        <taxon>Dikarya</taxon>
        <taxon>Ascomycota</taxon>
        <taxon>Pezizomycotina</taxon>
        <taxon>Dothideomycetes</taxon>
        <taxon>Dothideomycetes incertae sedis</taxon>
        <taxon>Cryomyces</taxon>
    </lineage>
</organism>
<evidence type="ECO:0008006" key="10">
    <source>
        <dbReference type="Google" id="ProtNLM"/>
    </source>
</evidence>
<sequence>MPNGFPWGTRTPQNSDATNINDIPNTGVTRYYDFSIARAVISPDGVPRDSILVNGQFPGPTIEANWGDYIQVTVHNQIENPVEGTSMHWHGMMQKETPWYDGVPSVSQCPIAPGATFTYRFRADQYGSSWYHAHYSAQYNAGVLGPMVIYGPTNLQYDIDIGPIVLSDWYHIPYFQIVENTVGTDMRKLPPVSDNNLINGRNNFDCSTLPRGSNLTCTPNAGFSKFVFQKGKSHRLRLVNTGADGVQKFSIDGHNLTIIAQDMVPVKPYNVSVVTLGVAQRTDVVVYMSDDEWDAIWMRAEIFGGVTCGGSSAGLALAAIYFDNATETTSTIPTTTSEVELTGCANDYIGLAEPEYAILPSNPTFTEYLAITLTLNETGHFQWQINGQTFRANFNYPLLQLASQGNTSYPNDPEWNVYNYGQNQSMRYVIQNETPFTHPFHIHGHNMYILDEGPGPWNGTYDMVNRYNPTRRDTQIIRGFGYLVMQIEADNPGVWPFHCHVAWHLSGGLSINIMSRPSDIPSIPDIMPQTCNDWDDYSAANVVHQIDAGS</sequence>
<dbReference type="InterPro" id="IPR008972">
    <property type="entry name" value="Cupredoxin"/>
</dbReference>
<dbReference type="CDD" id="cd13901">
    <property type="entry name" value="CuRO_3_MaLCC_like"/>
    <property type="match status" value="1"/>
</dbReference>
<dbReference type="Proteomes" id="UP000308768">
    <property type="component" value="Unassembled WGS sequence"/>
</dbReference>
<dbReference type="AlphaFoldDB" id="A0A4U0X8Z4"/>
<evidence type="ECO:0000259" key="5">
    <source>
        <dbReference type="Pfam" id="PF00394"/>
    </source>
</evidence>
<evidence type="ECO:0000259" key="7">
    <source>
        <dbReference type="Pfam" id="PF07732"/>
    </source>
</evidence>
<feature type="domain" description="Plastocyanin-like" evidence="7">
    <location>
        <begin position="39"/>
        <end position="152"/>
    </location>
</feature>
<feature type="domain" description="Plastocyanin-like" evidence="6">
    <location>
        <begin position="400"/>
        <end position="517"/>
    </location>
</feature>
<keyword evidence="2" id="KW-0479">Metal-binding</keyword>
<dbReference type="PROSITE" id="PS00079">
    <property type="entry name" value="MULTICOPPER_OXIDASE1"/>
    <property type="match status" value="1"/>
</dbReference>
<dbReference type="PROSITE" id="PS00080">
    <property type="entry name" value="MULTICOPPER_OXIDASE2"/>
    <property type="match status" value="1"/>
</dbReference>
<dbReference type="GO" id="GO:0016491">
    <property type="term" value="F:oxidoreductase activity"/>
    <property type="evidence" value="ECO:0007669"/>
    <property type="project" value="UniProtKB-KW"/>
</dbReference>
<keyword evidence="9" id="KW-1185">Reference proteome</keyword>
<proteinExistence type="inferred from homology"/>
<keyword evidence="4" id="KW-0186">Copper</keyword>
<dbReference type="FunFam" id="2.60.40.420:FF:000021">
    <property type="entry name" value="Extracellular dihydrogeodin oxidase/laccase"/>
    <property type="match status" value="1"/>
</dbReference>
<dbReference type="InterPro" id="IPR002355">
    <property type="entry name" value="Cu_oxidase_Cu_BS"/>
</dbReference>
<dbReference type="OrthoDB" id="2121828at2759"/>
<keyword evidence="3" id="KW-0560">Oxidoreductase</keyword>
<name>A0A4U0X8Z4_9PEZI</name>
<dbReference type="EMBL" id="NAJN01000496">
    <property type="protein sequence ID" value="TKA72491.1"/>
    <property type="molecule type" value="Genomic_DNA"/>
</dbReference>
<dbReference type="GO" id="GO:0005507">
    <property type="term" value="F:copper ion binding"/>
    <property type="evidence" value="ECO:0007669"/>
    <property type="project" value="InterPro"/>
</dbReference>
<dbReference type="Pfam" id="PF07732">
    <property type="entry name" value="Cu-oxidase_3"/>
    <property type="match status" value="1"/>
</dbReference>
<dbReference type="InterPro" id="IPR033138">
    <property type="entry name" value="Cu_oxidase_CS"/>
</dbReference>
<dbReference type="InterPro" id="IPR011706">
    <property type="entry name" value="Cu-oxidase_C"/>
</dbReference>
<evidence type="ECO:0000313" key="8">
    <source>
        <dbReference type="EMBL" id="TKA72491.1"/>
    </source>
</evidence>
<dbReference type="SUPFAM" id="SSF49503">
    <property type="entry name" value="Cupredoxins"/>
    <property type="match status" value="3"/>
</dbReference>
<evidence type="ECO:0000256" key="4">
    <source>
        <dbReference type="ARBA" id="ARBA00023008"/>
    </source>
</evidence>
<evidence type="ECO:0000256" key="2">
    <source>
        <dbReference type="ARBA" id="ARBA00022723"/>
    </source>
</evidence>